<dbReference type="OrthoDB" id="9815057at2"/>
<reference evidence="2 4" key="1">
    <citation type="submission" date="2016-10" db="EMBL/GenBank/DDBJ databases">
        <title>Draft genome sequences of four alkaliphilic bacteria belonging to the Anaerobacillus genus.</title>
        <authorList>
            <person name="Bassil N.M."/>
            <person name="Lloyd J.R."/>
        </authorList>
    </citation>
    <scope>NUCLEOTIDE SEQUENCE [LARGE SCALE GENOMIC DNA]</scope>
    <source>
        <strain evidence="2 4">NB2006</strain>
    </source>
</reference>
<dbReference type="RefSeq" id="WP_071318209.1">
    <property type="nucleotide sequence ID" value="NZ_CP063356.2"/>
</dbReference>
<name>A0A1S2LBZ6_9BACI</name>
<sequence>MPLLKEVIIAGVRYDKTKFIDFLRFKFNGLDSVVILDNGGGKTTTIQLMLQAILPNKRIGKRYFKDTVQFTKVGHIILVWEDEERIIVTGFCFTINHASKYALSYFNYVYEYKVSERLHPINIRLLNEKNQVLSATQLKDWLRKNTATRNRLEFFDNTEHDDLHGRIRQYNIIPEEWDAISTINGDEGDVEAYFAKADQTKALLSKILIPRIEDAIYQTEAKRNQLTNAFMKYRDTILQIPSLKKTIADLDQFKQDSVKLLQHSQRSTNALEDVDKTRAFIGKALYSLEKMERELSKKRSELKKSEIYLDKEVKDLLWKVSSYQAFCSLLKLELATEEFEKAKKKKEEKIELQQQVTTKLKETTAIWNFQEENHIQSLMNAKNEELDILDKKAPELKREYDDTLSHLKRVWTTKEEVLTQKINGTKLSLTESDKSKEQCKKRMKELDGQRDQALKELTEVGGWFKQKEGLHQELLSLYNLFMFEDPKAFYEKTLEFIRSSNNTIRSLEEERNQHEKDKENAIKEKNHEFDVVRNTIQDETEALLANKANEKDEQIDHKRSEMESFITRRQEETDSALKRHEEDWQLEVARKEKESADLIEQKSLMTQQKKLAIKEQLEQTVQSIQKEADFALKQMKAANKQRETGVEQLTEKIAKESTRLESLSTEIAKAHVAYDEAREAAIELQYDAKRVNENEETLIDEVRGKIDQHIAQLREWYAEQKSKQGKLKMLEERPYFIPHLDLVKVEKHLKKGGFSVQLGSEYLASKTLSEEEKRRIIDENKLFPYAILIKEGDLEGIYASLNELGNWLTETPLFLMIREEVAFCLSKKSSFQNISQGTFLYQPTPVEVFVSPMTLEEMKAELRKAVAELKKKAKLFENEELKFRSLLTKMELVLTEYPIVKVNQWEKEASSLEESVAKDIALKGEYVELINEYEQKMTDTERECDQKIESLRQDTNDMISDLEEKLKALTTEIQAKLAETKIKLTEGFNKKRTQLQQRRDADIKEAKFAFEENLHSIQKQYETEKKSITLEAEKQMEALKTKRDQDIEAITSAYHKWVHEATDKITRAKDVIDKEMVRKNKWEAFLPLYQIEGEKEKERHTIVLQMQVVDNEKGELEEMINTLEGEILQLHQQKMMVEQEKKGHKTIFVDFKLEQVSMKDESQKNFTELHEQAKTLRAGLNEQLKTREDIEAWIKKYTDDKKKHTKIIDKLEIDRHWLEEQTKVVTEEDVELTAKEVTKAKKEVDIASARYNAADKNKDVAENEWKNKRENVIESCEREPYMEYSRDKEKMDAEWAGFDEKVKALQVELKGKQDEQNVIMNKLNHLKDAISFLTECPVEEFEKAEGLDEEKTKEMATDPKGFFKTLNNRLGLANRELSSIKVSTRSAFREYIEELKTKDDNLVKFANNLNGLLEEKLIYDYERVKERFEYIHQSLDEIVVHIEVQLEESEENKRILLEMCVKKATMVYKDIMALQQHAKIDLYERNIQMIRIKWNGWEEEEGIRKMGDYLNKGLQIAQELKQEGKEESLINSFIADYLRTEHLINQLTKLSSCKIEVFKPLEEGTTKEIRNNHYEWEYVHSWSGGEKYSIYLIMFMIIINHIRKNNEEVVGEWKTIVADNPFGKASSSHILRPIFEVAKKNFVQLICLTAHRAEQILREFPVVYSAKLRTQFDMSFLKNKLEKDVQTIRKLGVAYYIRENEVPPYNEPQLDIDEEEFTKGEEEELKLF</sequence>
<feature type="coiled-coil region" evidence="1">
    <location>
        <begin position="581"/>
        <end position="694"/>
    </location>
</feature>
<feature type="coiled-coil region" evidence="1">
    <location>
        <begin position="923"/>
        <end position="979"/>
    </location>
</feature>
<dbReference type="Proteomes" id="UP000180175">
    <property type="component" value="Chromosome"/>
</dbReference>
<protein>
    <submittedName>
        <fullName evidence="2">Uncharacterized protein</fullName>
    </submittedName>
</protein>
<feature type="coiled-coil region" evidence="1">
    <location>
        <begin position="497"/>
        <end position="524"/>
    </location>
</feature>
<accession>A0A1S2LBZ6</accession>
<evidence type="ECO:0000313" key="4">
    <source>
        <dbReference type="Proteomes" id="UP000180175"/>
    </source>
</evidence>
<dbReference type="KEGG" id="aia:AWH56_003810"/>
<dbReference type="EMBL" id="LQXD01000149">
    <property type="protein sequence ID" value="OIJ10029.1"/>
    <property type="molecule type" value="Genomic_DNA"/>
</dbReference>
<evidence type="ECO:0000256" key="1">
    <source>
        <dbReference type="SAM" id="Coils"/>
    </source>
</evidence>
<proteinExistence type="predicted"/>
<reference evidence="3 4" key="3">
    <citation type="journal article" date="2019" name="Int. J. Syst. Evol. Microbiol.">
        <title>Anaerobacillus isosaccharinicus sp. nov., an alkaliphilic bacterium which degrades isosaccharinic acid.</title>
        <authorList>
            <person name="Bassil N.M."/>
            <person name="Lloyd J.R."/>
        </authorList>
    </citation>
    <scope>NUCLEOTIDE SEQUENCE [LARGE SCALE GENOMIC DNA]</scope>
    <source>
        <strain evidence="3 4">NB2006</strain>
    </source>
</reference>
<dbReference type="EMBL" id="CP063356">
    <property type="protein sequence ID" value="QOY36791.1"/>
    <property type="molecule type" value="Genomic_DNA"/>
</dbReference>
<evidence type="ECO:0000313" key="3">
    <source>
        <dbReference type="EMBL" id="QOY36791.1"/>
    </source>
</evidence>
<keyword evidence="1" id="KW-0175">Coiled coil</keyword>
<evidence type="ECO:0000313" key="2">
    <source>
        <dbReference type="EMBL" id="OIJ10029.1"/>
    </source>
</evidence>
<reference evidence="3 4" key="2">
    <citation type="journal article" date="2017" name="Genome Announc.">
        <title>Draft Genome Sequences of Four Alkaliphilic Bacteria Belonging to the Anaerobacillus Genus.</title>
        <authorList>
            <person name="Bassil N.M."/>
            <person name="Lloyd J.R."/>
        </authorList>
    </citation>
    <scope>NUCLEOTIDE SEQUENCE [LARGE SCALE GENOMIC DNA]</scope>
    <source>
        <strain evidence="3 4">NB2006</strain>
    </source>
</reference>
<feature type="coiled-coil region" evidence="1">
    <location>
        <begin position="288"/>
        <end position="399"/>
    </location>
</feature>
<gene>
    <name evidence="3" type="ORF">AWH56_003810</name>
    <name evidence="2" type="ORF">AWH56_17180</name>
</gene>
<reference evidence="3" key="4">
    <citation type="submission" date="2020-10" db="EMBL/GenBank/DDBJ databases">
        <authorList>
            <person name="Bassil N.M."/>
            <person name="Lloyd J.R."/>
        </authorList>
    </citation>
    <scope>NUCLEOTIDE SEQUENCE</scope>
    <source>
        <strain evidence="3">NB2006</strain>
    </source>
</reference>
<organism evidence="2 4">
    <name type="scientific">Anaerobacillus isosaccharinicus</name>
    <dbReference type="NCBI Taxonomy" id="1532552"/>
    <lineage>
        <taxon>Bacteria</taxon>
        <taxon>Bacillati</taxon>
        <taxon>Bacillota</taxon>
        <taxon>Bacilli</taxon>
        <taxon>Bacillales</taxon>
        <taxon>Bacillaceae</taxon>
        <taxon>Anaerobacillus</taxon>
    </lineage>
</organism>
<feature type="coiled-coil region" evidence="1">
    <location>
        <begin position="1106"/>
        <end position="1140"/>
    </location>
</feature>
<keyword evidence="4" id="KW-1185">Reference proteome</keyword>